<evidence type="ECO:0000259" key="2">
    <source>
        <dbReference type="Pfam" id="PF12937"/>
    </source>
</evidence>
<evidence type="ECO:0000256" key="1">
    <source>
        <dbReference type="SAM" id="MobiDB-lite"/>
    </source>
</evidence>
<dbReference type="Pfam" id="PF12937">
    <property type="entry name" value="F-box-like"/>
    <property type="match status" value="1"/>
</dbReference>
<name>A0A3L6PNS0_PANMI</name>
<dbReference type="Gene3D" id="1.20.1280.50">
    <property type="match status" value="1"/>
</dbReference>
<proteinExistence type="predicted"/>
<dbReference type="STRING" id="4540.A0A3L6PNS0"/>
<protein>
    <submittedName>
        <fullName evidence="3">F-box/LRR-repeat protein 23</fullName>
    </submittedName>
</protein>
<comment type="caution">
    <text evidence="3">The sequence shown here is derived from an EMBL/GenBank/DDBJ whole genome shotgun (WGS) entry which is preliminary data.</text>
</comment>
<dbReference type="InterPro" id="IPR036047">
    <property type="entry name" value="F-box-like_dom_sf"/>
</dbReference>
<dbReference type="PANTHER" id="PTHR38926:SF74">
    <property type="entry name" value="OS08G0193600 PROTEIN"/>
    <property type="match status" value="1"/>
</dbReference>
<feature type="domain" description="F-box" evidence="2">
    <location>
        <begin position="31"/>
        <end position="77"/>
    </location>
</feature>
<evidence type="ECO:0000313" key="3">
    <source>
        <dbReference type="EMBL" id="RLM61000.1"/>
    </source>
</evidence>
<dbReference type="EMBL" id="PQIB02000016">
    <property type="protein sequence ID" value="RLM61000.1"/>
    <property type="molecule type" value="Genomic_DNA"/>
</dbReference>
<dbReference type="SUPFAM" id="SSF81383">
    <property type="entry name" value="F-box domain"/>
    <property type="match status" value="1"/>
</dbReference>
<sequence length="138" mass="15156">MPSPSSGGRRKKPAAALPPPAPASSMAERDWATLPGDILFAIFLKLGPREIMEGSDRACSAWRRVSVGEPKLWRCVDMGTVRQWSSTTKPWRAIARVAVGRAAGQCEHFSGPWDDDFLLYLAARYVSIRASSFTHSLP</sequence>
<feature type="region of interest" description="Disordered" evidence="1">
    <location>
        <begin position="1"/>
        <end position="26"/>
    </location>
</feature>
<dbReference type="InterPro" id="IPR001810">
    <property type="entry name" value="F-box_dom"/>
</dbReference>
<dbReference type="AlphaFoldDB" id="A0A3L6PNS0"/>
<keyword evidence="4" id="KW-1185">Reference proteome</keyword>
<organism evidence="3 4">
    <name type="scientific">Panicum miliaceum</name>
    <name type="common">Proso millet</name>
    <name type="synonym">Broomcorn millet</name>
    <dbReference type="NCBI Taxonomy" id="4540"/>
    <lineage>
        <taxon>Eukaryota</taxon>
        <taxon>Viridiplantae</taxon>
        <taxon>Streptophyta</taxon>
        <taxon>Embryophyta</taxon>
        <taxon>Tracheophyta</taxon>
        <taxon>Spermatophyta</taxon>
        <taxon>Magnoliopsida</taxon>
        <taxon>Liliopsida</taxon>
        <taxon>Poales</taxon>
        <taxon>Poaceae</taxon>
        <taxon>PACMAD clade</taxon>
        <taxon>Panicoideae</taxon>
        <taxon>Panicodae</taxon>
        <taxon>Paniceae</taxon>
        <taxon>Panicinae</taxon>
        <taxon>Panicum</taxon>
        <taxon>Panicum sect. Panicum</taxon>
    </lineage>
</organism>
<accession>A0A3L6PNS0</accession>
<reference evidence="4" key="1">
    <citation type="journal article" date="2019" name="Nat. Commun.">
        <title>The genome of broomcorn millet.</title>
        <authorList>
            <person name="Zou C."/>
            <person name="Miki D."/>
            <person name="Li D."/>
            <person name="Tang Q."/>
            <person name="Xiao L."/>
            <person name="Rajput S."/>
            <person name="Deng P."/>
            <person name="Jia W."/>
            <person name="Huang R."/>
            <person name="Zhang M."/>
            <person name="Sun Y."/>
            <person name="Hu J."/>
            <person name="Fu X."/>
            <person name="Schnable P.S."/>
            <person name="Li F."/>
            <person name="Zhang H."/>
            <person name="Feng B."/>
            <person name="Zhu X."/>
            <person name="Liu R."/>
            <person name="Schnable J.C."/>
            <person name="Zhu J.-K."/>
            <person name="Zhang H."/>
        </authorList>
    </citation>
    <scope>NUCLEOTIDE SEQUENCE [LARGE SCALE GENOMIC DNA]</scope>
</reference>
<dbReference type="PANTHER" id="PTHR38926">
    <property type="entry name" value="F-BOX DOMAIN CONTAINING PROTEIN, EXPRESSED"/>
    <property type="match status" value="1"/>
</dbReference>
<dbReference type="OrthoDB" id="690920at2759"/>
<gene>
    <name evidence="3" type="ORF">C2845_PM14G04790</name>
</gene>
<evidence type="ECO:0000313" key="4">
    <source>
        <dbReference type="Proteomes" id="UP000275267"/>
    </source>
</evidence>
<dbReference type="Proteomes" id="UP000275267">
    <property type="component" value="Unassembled WGS sequence"/>
</dbReference>